<reference evidence="1" key="1">
    <citation type="submission" date="2020-05" db="EMBL/GenBank/DDBJ databases">
        <title>Large-scale comparative analyses of tick genomes elucidate their genetic diversity and vector capacities.</title>
        <authorList>
            <person name="Jia N."/>
            <person name="Wang J."/>
            <person name="Shi W."/>
            <person name="Du L."/>
            <person name="Sun Y."/>
            <person name="Zhan W."/>
            <person name="Jiang J."/>
            <person name="Wang Q."/>
            <person name="Zhang B."/>
            <person name="Ji P."/>
            <person name="Sakyi L.B."/>
            <person name="Cui X."/>
            <person name="Yuan T."/>
            <person name="Jiang B."/>
            <person name="Yang W."/>
            <person name="Lam T.T.-Y."/>
            <person name="Chang Q."/>
            <person name="Ding S."/>
            <person name="Wang X."/>
            <person name="Zhu J."/>
            <person name="Ruan X."/>
            <person name="Zhao L."/>
            <person name="Wei J."/>
            <person name="Que T."/>
            <person name="Du C."/>
            <person name="Cheng J."/>
            <person name="Dai P."/>
            <person name="Han X."/>
            <person name="Huang E."/>
            <person name="Gao Y."/>
            <person name="Liu J."/>
            <person name="Shao H."/>
            <person name="Ye R."/>
            <person name="Li L."/>
            <person name="Wei W."/>
            <person name="Wang X."/>
            <person name="Wang C."/>
            <person name="Yang T."/>
            <person name="Huo Q."/>
            <person name="Li W."/>
            <person name="Guo W."/>
            <person name="Chen H."/>
            <person name="Zhou L."/>
            <person name="Ni X."/>
            <person name="Tian J."/>
            <person name="Zhou Y."/>
            <person name="Sheng Y."/>
            <person name="Liu T."/>
            <person name="Pan Y."/>
            <person name="Xia L."/>
            <person name="Li J."/>
            <person name="Zhao F."/>
            <person name="Cao W."/>
        </authorList>
    </citation>
    <scope>NUCLEOTIDE SEQUENCE</scope>
    <source>
        <strain evidence="1">Hyas-2018</strain>
    </source>
</reference>
<sequence length="404" mass="45435">MMGVVDVEGKDISPKEIRNDKGWLEVRSKHKKNTTPVEETNPAAQEAATLNKEETYRRRAARNLRRLGMASKKPNLPVDDIKVIVRPKDGFSTATHRAARIDDGIRNAAGLRQEETRGDIFQGEARGRPSSRSRSRARSRSRHTEPQSTPGARENTRPRSRSRSIARTGPTTMRAPGNGDTNGRPKASQVSWAETASGARARVGTATIDREGGNEILMQIQKRLEQLENDNARYMHVIKELREENAKLKEEVARKDVIVQYAESKEEVQVGEETVSIPAKRRAIEVDPAQAESITHKSEDKIRKRQDRLEAQVEEDIKTLRKEMEEGKNTRKNEMEGMLSQVTNALQQITSTVQQIQQQLTALQMRVENVERMLPASNCGPLKPTGKSYNRPAETEAKDNTGKH</sequence>
<comment type="caution">
    <text evidence="1">The sequence shown here is derived from an EMBL/GenBank/DDBJ whole genome shotgun (WGS) entry which is preliminary data.</text>
</comment>
<gene>
    <name evidence="1" type="ORF">HPB50_001478</name>
</gene>
<keyword evidence="2" id="KW-1185">Reference proteome</keyword>
<dbReference type="Proteomes" id="UP000821845">
    <property type="component" value="Chromosome 1"/>
</dbReference>
<evidence type="ECO:0000313" key="1">
    <source>
        <dbReference type="EMBL" id="KAH6944056.1"/>
    </source>
</evidence>
<name>A0ACB7TAA1_HYAAI</name>
<accession>A0ACB7TAA1</accession>
<proteinExistence type="predicted"/>
<organism evidence="1 2">
    <name type="scientific">Hyalomma asiaticum</name>
    <name type="common">Tick</name>
    <dbReference type="NCBI Taxonomy" id="266040"/>
    <lineage>
        <taxon>Eukaryota</taxon>
        <taxon>Metazoa</taxon>
        <taxon>Ecdysozoa</taxon>
        <taxon>Arthropoda</taxon>
        <taxon>Chelicerata</taxon>
        <taxon>Arachnida</taxon>
        <taxon>Acari</taxon>
        <taxon>Parasitiformes</taxon>
        <taxon>Ixodida</taxon>
        <taxon>Ixodoidea</taxon>
        <taxon>Ixodidae</taxon>
        <taxon>Hyalomminae</taxon>
        <taxon>Hyalomma</taxon>
    </lineage>
</organism>
<dbReference type="EMBL" id="CM023481">
    <property type="protein sequence ID" value="KAH6944056.1"/>
    <property type="molecule type" value="Genomic_DNA"/>
</dbReference>
<evidence type="ECO:0000313" key="2">
    <source>
        <dbReference type="Proteomes" id="UP000821845"/>
    </source>
</evidence>
<protein>
    <submittedName>
        <fullName evidence="1">Uncharacterized protein</fullName>
    </submittedName>
</protein>